<dbReference type="AlphaFoldDB" id="A0A7V3ZJ07"/>
<comment type="subcellular location">
    <subcellularLocation>
        <location evidence="1">Membrane</location>
        <topology evidence="1">Multi-pass membrane protein</topology>
    </subcellularLocation>
</comment>
<dbReference type="PANTHER" id="PTHR30474:SF2">
    <property type="entry name" value="PEPTIDOGLYCAN GLYCOSYLTRANSFERASE FTSW-RELATED"/>
    <property type="match status" value="1"/>
</dbReference>
<feature type="transmembrane region" description="Helical" evidence="16">
    <location>
        <begin position="297"/>
        <end position="319"/>
    </location>
</feature>
<keyword evidence="17" id="KW-0132">Cell division</keyword>
<comment type="caution">
    <text evidence="17">The sequence shown here is derived from an EMBL/GenBank/DDBJ whole genome shotgun (WGS) entry which is preliminary data.</text>
</comment>
<dbReference type="PANTHER" id="PTHR30474">
    <property type="entry name" value="CELL CYCLE PROTEIN"/>
    <property type="match status" value="1"/>
</dbReference>
<dbReference type="GO" id="GO:0008360">
    <property type="term" value="P:regulation of cell shape"/>
    <property type="evidence" value="ECO:0007669"/>
    <property type="project" value="UniProtKB-KW"/>
</dbReference>
<keyword evidence="4 16" id="KW-0812">Transmembrane</keyword>
<dbReference type="GO" id="GO:0032153">
    <property type="term" value="C:cell division site"/>
    <property type="evidence" value="ECO:0007669"/>
    <property type="project" value="TreeGrafter"/>
</dbReference>
<evidence type="ECO:0000313" key="17">
    <source>
        <dbReference type="EMBL" id="HGK23848.1"/>
    </source>
</evidence>
<feature type="transmembrane region" description="Helical" evidence="16">
    <location>
        <begin position="72"/>
        <end position="91"/>
    </location>
</feature>
<gene>
    <name evidence="17" type="ORF">ENU78_05295</name>
</gene>
<keyword evidence="3" id="KW-0808">Transferase</keyword>
<evidence type="ECO:0000256" key="14">
    <source>
        <dbReference type="ARBA" id="ARBA00044770"/>
    </source>
</evidence>
<evidence type="ECO:0000256" key="16">
    <source>
        <dbReference type="SAM" id="Phobius"/>
    </source>
</evidence>
<evidence type="ECO:0000256" key="9">
    <source>
        <dbReference type="ARBA" id="ARBA00032370"/>
    </source>
</evidence>
<reference evidence="17" key="1">
    <citation type="journal article" date="2020" name="mSystems">
        <title>Genome- and Community-Level Interaction Insights into Carbon Utilization and Element Cycling Functions of Hydrothermarchaeota in Hydrothermal Sediment.</title>
        <authorList>
            <person name="Zhou Z."/>
            <person name="Liu Y."/>
            <person name="Xu W."/>
            <person name="Pan J."/>
            <person name="Luo Z.H."/>
            <person name="Li M."/>
        </authorList>
    </citation>
    <scope>NUCLEOTIDE SEQUENCE [LARGE SCALE GENOMIC DNA]</scope>
    <source>
        <strain evidence="17">SpSt-70</strain>
    </source>
</reference>
<dbReference type="GO" id="GO:0008955">
    <property type="term" value="F:peptidoglycan glycosyltransferase activity"/>
    <property type="evidence" value="ECO:0007669"/>
    <property type="project" value="UniProtKB-EC"/>
</dbReference>
<comment type="catalytic activity">
    <reaction evidence="15">
        <text>[GlcNAc-(1-&gt;4)-Mur2Ac(oyl-L-Ala-gamma-D-Glu-L-Lys-D-Ala-D-Ala)](n)-di-trans,octa-cis-undecaprenyl diphosphate + beta-D-GlcNAc-(1-&gt;4)-Mur2Ac(oyl-L-Ala-gamma-D-Glu-L-Lys-D-Ala-D-Ala)-di-trans,octa-cis-undecaprenyl diphosphate = [GlcNAc-(1-&gt;4)-Mur2Ac(oyl-L-Ala-gamma-D-Glu-L-Lys-D-Ala-D-Ala)](n+1)-di-trans,octa-cis-undecaprenyl diphosphate + di-trans,octa-cis-undecaprenyl diphosphate + H(+)</text>
        <dbReference type="Rhea" id="RHEA:23708"/>
        <dbReference type="Rhea" id="RHEA-COMP:9602"/>
        <dbReference type="Rhea" id="RHEA-COMP:9603"/>
        <dbReference type="ChEBI" id="CHEBI:15378"/>
        <dbReference type="ChEBI" id="CHEBI:58405"/>
        <dbReference type="ChEBI" id="CHEBI:60033"/>
        <dbReference type="ChEBI" id="CHEBI:78435"/>
        <dbReference type="EC" id="2.4.99.28"/>
    </reaction>
</comment>
<dbReference type="GO" id="GO:0005886">
    <property type="term" value="C:plasma membrane"/>
    <property type="evidence" value="ECO:0007669"/>
    <property type="project" value="TreeGrafter"/>
</dbReference>
<sequence>MKRFDRLIFILALILSLLSLPIIHTASWKWANMTLSNPSYFFQHQLIYLPLAIGISFIVSAFPLAFWRKNSLLLLIISIFLLTLVFVPPFGKVSRNVARWIEIGPIQIQPVEVLRFSWIIFLASFLSSNSEKNKIEDVRFFWIILFLFVISVILYFQPNMSMVVLFFISTFVILFISKMDIKQTLIMLLIIFLIFAFGTLTGEYRRERLVFNRGIPFFKTFQQEQALKAIKDGGFFGKGWGRGLLKFYIPEAYNDFLFPVIFEEGGLMAGTVILILYFLLMSSVFNLSLKAVKIDTFYGLLSMGILVYWCVEISLNILMNLGFLPVMGLPLPFLSFGGSSMMINWAQVGLLMKIAISGDKK</sequence>
<proteinExistence type="inferred from homology"/>
<feature type="transmembrane region" description="Helical" evidence="16">
    <location>
        <begin position="106"/>
        <end position="126"/>
    </location>
</feature>
<accession>A0A7V3ZJ07</accession>
<comment type="similarity">
    <text evidence="11">Belongs to the SEDS family. FtsW subfamily.</text>
</comment>
<evidence type="ECO:0000256" key="6">
    <source>
        <dbReference type="ARBA" id="ARBA00022984"/>
    </source>
</evidence>
<evidence type="ECO:0000256" key="12">
    <source>
        <dbReference type="ARBA" id="ARBA00041185"/>
    </source>
</evidence>
<dbReference type="InterPro" id="IPR001182">
    <property type="entry name" value="FtsW/RodA"/>
</dbReference>
<evidence type="ECO:0000256" key="2">
    <source>
        <dbReference type="ARBA" id="ARBA00022676"/>
    </source>
</evidence>
<evidence type="ECO:0000256" key="15">
    <source>
        <dbReference type="ARBA" id="ARBA00049902"/>
    </source>
</evidence>
<protein>
    <recommendedName>
        <fullName evidence="12">Probable peptidoglycan glycosyltransferase FtsW</fullName>
        <ecNumber evidence="14">2.4.99.28</ecNumber>
    </recommendedName>
    <alternativeName>
        <fullName evidence="13">Cell division protein FtsW</fullName>
    </alternativeName>
    <alternativeName>
        <fullName evidence="10">Cell wall polymerase</fullName>
    </alternativeName>
    <alternativeName>
        <fullName evidence="9">Peptidoglycan polymerase</fullName>
    </alternativeName>
</protein>
<dbReference type="GO" id="GO:0009252">
    <property type="term" value="P:peptidoglycan biosynthetic process"/>
    <property type="evidence" value="ECO:0007669"/>
    <property type="project" value="UniProtKB-KW"/>
</dbReference>
<evidence type="ECO:0000256" key="8">
    <source>
        <dbReference type="ARBA" id="ARBA00023136"/>
    </source>
</evidence>
<evidence type="ECO:0000256" key="11">
    <source>
        <dbReference type="ARBA" id="ARBA00038053"/>
    </source>
</evidence>
<keyword evidence="7 16" id="KW-1133">Transmembrane helix</keyword>
<organism evidence="17">
    <name type="scientific">Dictyoglomus thermophilum</name>
    <dbReference type="NCBI Taxonomy" id="14"/>
    <lineage>
        <taxon>Bacteria</taxon>
        <taxon>Pseudomonadati</taxon>
        <taxon>Dictyoglomota</taxon>
        <taxon>Dictyoglomia</taxon>
        <taxon>Dictyoglomales</taxon>
        <taxon>Dictyoglomaceae</taxon>
        <taxon>Dictyoglomus</taxon>
    </lineage>
</organism>
<evidence type="ECO:0000256" key="4">
    <source>
        <dbReference type="ARBA" id="ARBA00022692"/>
    </source>
</evidence>
<keyword evidence="17" id="KW-0131">Cell cycle</keyword>
<keyword evidence="5" id="KW-0133">Cell shape</keyword>
<keyword evidence="8 16" id="KW-0472">Membrane</keyword>
<evidence type="ECO:0000256" key="7">
    <source>
        <dbReference type="ARBA" id="ARBA00022989"/>
    </source>
</evidence>
<evidence type="ECO:0000256" key="3">
    <source>
        <dbReference type="ARBA" id="ARBA00022679"/>
    </source>
</evidence>
<keyword evidence="2" id="KW-0328">Glycosyltransferase</keyword>
<evidence type="ECO:0000256" key="13">
    <source>
        <dbReference type="ARBA" id="ARBA00041418"/>
    </source>
</evidence>
<feature type="transmembrane region" description="Helical" evidence="16">
    <location>
        <begin position="331"/>
        <end position="352"/>
    </location>
</feature>
<feature type="transmembrane region" description="Helical" evidence="16">
    <location>
        <begin position="184"/>
        <end position="202"/>
    </location>
</feature>
<dbReference type="Pfam" id="PF01098">
    <property type="entry name" value="FTSW_RODA_SPOVE"/>
    <property type="match status" value="1"/>
</dbReference>
<evidence type="ECO:0000256" key="10">
    <source>
        <dbReference type="ARBA" id="ARBA00033270"/>
    </source>
</evidence>
<name>A0A7V3ZJ07_DICTH</name>
<feature type="transmembrane region" description="Helical" evidence="16">
    <location>
        <begin position="138"/>
        <end position="156"/>
    </location>
</feature>
<evidence type="ECO:0000256" key="5">
    <source>
        <dbReference type="ARBA" id="ARBA00022960"/>
    </source>
</evidence>
<dbReference type="EMBL" id="DTDV01000015">
    <property type="protein sequence ID" value="HGK23848.1"/>
    <property type="molecule type" value="Genomic_DNA"/>
</dbReference>
<evidence type="ECO:0000256" key="1">
    <source>
        <dbReference type="ARBA" id="ARBA00004141"/>
    </source>
</evidence>
<feature type="transmembrane region" description="Helical" evidence="16">
    <location>
        <begin position="162"/>
        <end position="177"/>
    </location>
</feature>
<keyword evidence="6" id="KW-0573">Peptidoglycan synthesis</keyword>
<dbReference type="EC" id="2.4.99.28" evidence="14"/>
<dbReference type="GO" id="GO:0051301">
    <property type="term" value="P:cell division"/>
    <property type="evidence" value="ECO:0007669"/>
    <property type="project" value="UniProtKB-KW"/>
</dbReference>
<feature type="transmembrane region" description="Helical" evidence="16">
    <location>
        <begin position="41"/>
        <end position="65"/>
    </location>
</feature>
<feature type="transmembrane region" description="Helical" evidence="16">
    <location>
        <begin position="266"/>
        <end position="285"/>
    </location>
</feature>
<dbReference type="GO" id="GO:0015648">
    <property type="term" value="F:lipid-linked peptidoglycan transporter activity"/>
    <property type="evidence" value="ECO:0007669"/>
    <property type="project" value="TreeGrafter"/>
</dbReference>